<dbReference type="WBParaSite" id="HNAJ_0000906201-mRNA-1">
    <property type="protein sequence ID" value="HNAJ_0000906201-mRNA-1"/>
    <property type="gene ID" value="HNAJ_0000906201"/>
</dbReference>
<evidence type="ECO:0000256" key="1">
    <source>
        <dbReference type="SAM" id="MobiDB-lite"/>
    </source>
</evidence>
<name>A0A158QIA9_RODNA</name>
<feature type="region of interest" description="Disordered" evidence="1">
    <location>
        <begin position="523"/>
        <end position="547"/>
    </location>
</feature>
<feature type="compositionally biased region" description="Polar residues" evidence="1">
    <location>
        <begin position="129"/>
        <end position="138"/>
    </location>
</feature>
<dbReference type="STRING" id="102285.A0A158QIA9"/>
<dbReference type="AlphaFoldDB" id="A0A158QIA9"/>
<feature type="compositionally biased region" description="Polar residues" evidence="1">
    <location>
        <begin position="722"/>
        <end position="751"/>
    </location>
</feature>
<dbReference type="OrthoDB" id="21204at2759"/>
<accession>A0A158QIA9</accession>
<keyword evidence="3" id="KW-1185">Reference proteome</keyword>
<feature type="region of interest" description="Disordered" evidence="1">
    <location>
        <begin position="581"/>
        <end position="626"/>
    </location>
</feature>
<dbReference type="Gene3D" id="3.30.40.10">
    <property type="entry name" value="Zinc/RING finger domain, C3HC4 (zinc finger)"/>
    <property type="match status" value="1"/>
</dbReference>
<evidence type="ECO:0000313" key="3">
    <source>
        <dbReference type="Proteomes" id="UP000278807"/>
    </source>
</evidence>
<organism evidence="4">
    <name type="scientific">Rodentolepis nana</name>
    <name type="common">Dwarf tapeworm</name>
    <name type="synonym">Hymenolepis nana</name>
    <dbReference type="NCBI Taxonomy" id="102285"/>
    <lineage>
        <taxon>Eukaryota</taxon>
        <taxon>Metazoa</taxon>
        <taxon>Spiralia</taxon>
        <taxon>Lophotrochozoa</taxon>
        <taxon>Platyhelminthes</taxon>
        <taxon>Cestoda</taxon>
        <taxon>Eucestoda</taxon>
        <taxon>Cyclophyllidea</taxon>
        <taxon>Hymenolepididae</taxon>
        <taxon>Rodentolepis</taxon>
    </lineage>
</organism>
<proteinExistence type="predicted"/>
<dbReference type="Proteomes" id="UP000278807">
    <property type="component" value="Unassembled WGS sequence"/>
</dbReference>
<protein>
    <submittedName>
        <fullName evidence="4">RING-type domain-containing protein</fullName>
    </submittedName>
</protein>
<evidence type="ECO:0000313" key="2">
    <source>
        <dbReference type="EMBL" id="VDO05333.1"/>
    </source>
</evidence>
<dbReference type="EMBL" id="UZAE01012478">
    <property type="protein sequence ID" value="VDO05333.1"/>
    <property type="molecule type" value="Genomic_DNA"/>
</dbReference>
<feature type="region of interest" description="Disordered" evidence="1">
    <location>
        <begin position="94"/>
        <end position="139"/>
    </location>
</feature>
<evidence type="ECO:0000313" key="4">
    <source>
        <dbReference type="WBParaSite" id="HNAJ_0000906201-mRNA-1"/>
    </source>
</evidence>
<sequence>MYHRACIDPWLLKHRSCPLCKQNILIACGLSLTKEDIESCSATTSEVNSTFSLSSTSNSNISTSLSSPGMNDGVLCLPLFTILNCRRHRRHRRRQHPYRYTEHLRRPSSSLDEVSAPSAGGGRRVLGSASENSSSRSVPSDLYFNGNLGSEKGARLAVEEYEEEGNFFAGRRRRGGSRFLMFRQGRLRHRWGTRNLMLNSCCCSSNRETGQMEKKREIIPSLPQQQPSSSLMCPLPPSVAHQSAMLLYHLPQSLPFNQMPSVAKAALPSYEQATGLMSQATFVPLPGPLQPPPPPPVAFWNPHFTPEARHQMAATRFFDSQPPPNRSGVTTNVVYAVLSNSAARMSVTEGTSPANPAPTKWPIIVDVNPPLTGSPSALLRTPEGGLAHQCLLPGTAPVPTAGSPPLVIQTRGESPPPAYSLATGNKPTVEQTPLHPIRRAARFLATHFLSPQPVKQFQHHQHHYTNHQPHQSRHRYCTSFLVGLKPSSLGHHHQHCDTKIRMKTRTPRRLHEVTPTSIIMTRNGRRHSRHGHRRGDRECQRGTTVSSGGGVLAKTLDLTHEGLIMTAAPMRAGSVNIISTPSTGKAVSPSIGHKNSPKSGGQSPKRLTTHSNSESSNEGAHHWVPLKHTRVRSVRVTVEPQIQYHMERDAASCEALHDTSPLTLSGSKISLPRSNSFPLSLKYVNHDGAGINVIKVSEDEVPPTALWHCRPSAGSAPALCHSPNSNASHNPKPSTDILNRSDTILHSSSSS</sequence>
<reference evidence="4" key="1">
    <citation type="submission" date="2016-04" db="UniProtKB">
        <authorList>
            <consortium name="WormBaseParasite"/>
        </authorList>
    </citation>
    <scope>IDENTIFICATION</scope>
</reference>
<feature type="compositionally biased region" description="Polar residues" evidence="1">
    <location>
        <begin position="597"/>
        <end position="618"/>
    </location>
</feature>
<feature type="compositionally biased region" description="Basic residues" evidence="1">
    <location>
        <begin position="523"/>
        <end position="534"/>
    </location>
</feature>
<feature type="region of interest" description="Disordered" evidence="1">
    <location>
        <begin position="718"/>
        <end position="751"/>
    </location>
</feature>
<gene>
    <name evidence="2" type="ORF">HNAJ_LOCUS9058</name>
</gene>
<dbReference type="SUPFAM" id="SSF57850">
    <property type="entry name" value="RING/U-box"/>
    <property type="match status" value="1"/>
</dbReference>
<dbReference type="InterPro" id="IPR013083">
    <property type="entry name" value="Znf_RING/FYVE/PHD"/>
</dbReference>
<reference evidence="2 3" key="2">
    <citation type="submission" date="2018-11" db="EMBL/GenBank/DDBJ databases">
        <authorList>
            <consortium name="Pathogen Informatics"/>
        </authorList>
    </citation>
    <scope>NUCLEOTIDE SEQUENCE [LARGE SCALE GENOMIC DNA]</scope>
</reference>